<keyword evidence="1 3" id="KW-0853">WD repeat</keyword>
<comment type="caution">
    <text evidence="5">The sequence shown here is derived from an EMBL/GenBank/DDBJ whole genome shotgun (WGS) entry which is preliminary data.</text>
</comment>
<evidence type="ECO:0000256" key="1">
    <source>
        <dbReference type="ARBA" id="ARBA00022574"/>
    </source>
</evidence>
<feature type="region of interest" description="Disordered" evidence="4">
    <location>
        <begin position="757"/>
        <end position="779"/>
    </location>
</feature>
<dbReference type="RefSeq" id="WP_193992758.1">
    <property type="nucleotide sequence ID" value="NZ_JADEXP010000058.1"/>
</dbReference>
<dbReference type="AlphaFoldDB" id="A0A928X0E7"/>
<dbReference type="PROSITE" id="PS50294">
    <property type="entry name" value="WD_REPEATS_REGION"/>
    <property type="match status" value="1"/>
</dbReference>
<name>A0A928X0E7_LEPEC</name>
<dbReference type="SUPFAM" id="SSF50978">
    <property type="entry name" value="WD40 repeat-like"/>
    <property type="match status" value="1"/>
</dbReference>
<dbReference type="InterPro" id="IPR036322">
    <property type="entry name" value="WD40_repeat_dom_sf"/>
</dbReference>
<gene>
    <name evidence="5" type="ORF">IQ260_08955</name>
</gene>
<dbReference type="InterPro" id="IPR001680">
    <property type="entry name" value="WD40_rpt"/>
</dbReference>
<feature type="compositionally biased region" description="Polar residues" evidence="4">
    <location>
        <begin position="758"/>
        <end position="779"/>
    </location>
</feature>
<feature type="repeat" description="WD" evidence="3">
    <location>
        <begin position="388"/>
        <end position="421"/>
    </location>
</feature>
<dbReference type="SMART" id="SM00320">
    <property type="entry name" value="WD40"/>
    <property type="match status" value="5"/>
</dbReference>
<keyword evidence="6" id="KW-1185">Reference proteome</keyword>
<evidence type="ECO:0000313" key="6">
    <source>
        <dbReference type="Proteomes" id="UP000615026"/>
    </source>
</evidence>
<dbReference type="Pfam" id="PF00400">
    <property type="entry name" value="WD40"/>
    <property type="match status" value="2"/>
</dbReference>
<keyword evidence="2" id="KW-0677">Repeat</keyword>
<evidence type="ECO:0000256" key="4">
    <source>
        <dbReference type="SAM" id="MobiDB-lite"/>
    </source>
</evidence>
<dbReference type="Gene3D" id="2.130.10.10">
    <property type="entry name" value="YVTN repeat-like/Quinoprotein amine dehydrogenase"/>
    <property type="match status" value="2"/>
</dbReference>
<evidence type="ECO:0008006" key="7">
    <source>
        <dbReference type="Google" id="ProtNLM"/>
    </source>
</evidence>
<protein>
    <recommendedName>
        <fullName evidence="7">WD40 repeat domain-containing protein</fullName>
    </recommendedName>
</protein>
<evidence type="ECO:0000256" key="3">
    <source>
        <dbReference type="PROSITE-ProRule" id="PRU00221"/>
    </source>
</evidence>
<dbReference type="PANTHER" id="PTHR44019:SF8">
    <property type="entry name" value="POC1 CENTRIOLAR PROTEIN HOMOLOG"/>
    <property type="match status" value="1"/>
</dbReference>
<accession>A0A928X0E7</accession>
<evidence type="ECO:0000313" key="5">
    <source>
        <dbReference type="EMBL" id="MBE9066780.1"/>
    </source>
</evidence>
<dbReference type="PANTHER" id="PTHR44019">
    <property type="entry name" value="WD REPEAT-CONTAINING PROTEIN 55"/>
    <property type="match status" value="1"/>
</dbReference>
<dbReference type="PROSITE" id="PS50082">
    <property type="entry name" value="WD_REPEATS_2"/>
    <property type="match status" value="1"/>
</dbReference>
<organism evidence="5 6">
    <name type="scientific">Leptolyngbya cf. ectocarpi LEGE 11479</name>
    <dbReference type="NCBI Taxonomy" id="1828722"/>
    <lineage>
        <taxon>Bacteria</taxon>
        <taxon>Bacillati</taxon>
        <taxon>Cyanobacteriota</taxon>
        <taxon>Cyanophyceae</taxon>
        <taxon>Leptolyngbyales</taxon>
        <taxon>Leptolyngbyaceae</taxon>
        <taxon>Leptolyngbya group</taxon>
        <taxon>Leptolyngbya</taxon>
    </lineage>
</organism>
<proteinExistence type="predicted"/>
<reference evidence="5" key="1">
    <citation type="submission" date="2020-10" db="EMBL/GenBank/DDBJ databases">
        <authorList>
            <person name="Castelo-Branco R."/>
            <person name="Eusebio N."/>
            <person name="Adriana R."/>
            <person name="Vieira A."/>
            <person name="Brugerolle De Fraissinette N."/>
            <person name="Rezende De Castro R."/>
            <person name="Schneider M.P."/>
            <person name="Vasconcelos V."/>
            <person name="Leao P.N."/>
        </authorList>
    </citation>
    <scope>NUCLEOTIDE SEQUENCE</scope>
    <source>
        <strain evidence="5">LEGE 11479</strain>
    </source>
</reference>
<dbReference type="Proteomes" id="UP000615026">
    <property type="component" value="Unassembled WGS sequence"/>
</dbReference>
<evidence type="ECO:0000256" key="2">
    <source>
        <dbReference type="ARBA" id="ARBA00022737"/>
    </source>
</evidence>
<dbReference type="InterPro" id="IPR015943">
    <property type="entry name" value="WD40/YVTN_repeat-like_dom_sf"/>
</dbReference>
<dbReference type="InterPro" id="IPR050505">
    <property type="entry name" value="WDR55/POC1"/>
</dbReference>
<dbReference type="EMBL" id="JADEXP010000058">
    <property type="protein sequence ID" value="MBE9066780.1"/>
    <property type="molecule type" value="Genomic_DNA"/>
</dbReference>
<sequence length="779" mass="86162">MIVTTPIKVELSTHHIVYTPSDEGDRATANPAPDLAVTVTNLSQVFASFQVALHVEGQTPNNIGEWYRVEPNVGAKKPPGDRTTFYISLTNAPIPAYGTTIPVKLTIVSAELVDADVSQPLYIQILRPAKTLKVYVPLQDLQVTPGSRLRIPVLVYNLNPTPRHVTVRLQGLELDWLPEGIEKSVWIEAGGSSETDFWCAPASVPGNLHQVRPFTIEATDADGNGTSIGNRLEILPFGHTQVSALDTDQIVPNSRSWQKQQTARYPFQVYNCSNVSQTVVLQPAEHCLRDTDQVTSDPVAVSPDQVVDHEFIVETRRPLLGWSRLRQLEVWPQLTYADSAEAIANVNVQPASQSLTLTVRPVVPAWLQLLLLLLGCLGIGWLWLLSPRPLHQGPVNSLALISNGDAVASGSRDQTLRRWQVFHAAWLPNVRRLGFRQKIETDEHPFQSAIRVIEPLPAQNKQIAVGLENGDIQLWNVDPPEYVPSFLDGITVRNKVFDLAFTQNSRYLFSGHGSGEIYQWDRSTGEQNVQPLFLATPVSSLDVIERISGGSWVAIAAQFNRLVLWDWQRQRAYDIRYTWFNDSEYAPAILPVTSSNSYLTAVDVADNGTRMITADSVGFITLWDVDSLIQCATASTQPSPFADATEKSGQQLLVADCQQAVLHQWSQNSAGLAVRDVAITANGCYIASTGDSGHIDLWRFDHKNQLKPFNLDSFPKHSLNTVDIHLTKNDGERPNKNDIVLVAADTANHRVQLYRKSLSPNPCQQATEPSSPNSGLEAP</sequence>